<organism evidence="1">
    <name type="scientific">Spodoptera frugiperda</name>
    <name type="common">Fall armyworm</name>
    <dbReference type="NCBI Taxonomy" id="7108"/>
    <lineage>
        <taxon>Eukaryota</taxon>
        <taxon>Metazoa</taxon>
        <taxon>Ecdysozoa</taxon>
        <taxon>Arthropoda</taxon>
        <taxon>Hexapoda</taxon>
        <taxon>Insecta</taxon>
        <taxon>Pterygota</taxon>
        <taxon>Neoptera</taxon>
        <taxon>Endopterygota</taxon>
        <taxon>Lepidoptera</taxon>
        <taxon>Glossata</taxon>
        <taxon>Ditrysia</taxon>
        <taxon>Noctuoidea</taxon>
        <taxon>Noctuidae</taxon>
        <taxon>Amphipyrinae</taxon>
        <taxon>Spodoptera</taxon>
    </lineage>
</organism>
<protein>
    <submittedName>
        <fullName evidence="1">SFRICE_038385</fullName>
    </submittedName>
</protein>
<dbReference type="AlphaFoldDB" id="A0A2H1VU52"/>
<dbReference type="EMBL" id="ODYU01004182">
    <property type="protein sequence ID" value="SOQ43774.1"/>
    <property type="molecule type" value="Genomic_DNA"/>
</dbReference>
<accession>A0A2H1VU52</accession>
<proteinExistence type="predicted"/>
<evidence type="ECO:0000313" key="1">
    <source>
        <dbReference type="EMBL" id="SOQ43774.1"/>
    </source>
</evidence>
<gene>
    <name evidence="1" type="ORF">SFRICE_038385</name>
</gene>
<reference evidence="1" key="1">
    <citation type="submission" date="2016-07" db="EMBL/GenBank/DDBJ databases">
        <authorList>
            <person name="Bretaudeau A."/>
        </authorList>
    </citation>
    <scope>NUCLEOTIDE SEQUENCE</scope>
    <source>
        <strain evidence="1">Rice</strain>
        <tissue evidence="1">Whole body</tissue>
    </source>
</reference>
<name>A0A2H1VU52_SPOFR</name>
<sequence>MPKTWLSSPEKLNQKINNPIFYACLMTSLNNPKQRFVDHNSCFVRKSNAIAGCPITPIKENR</sequence>